<reference evidence="2 3" key="1">
    <citation type="submission" date="2015-01" db="EMBL/GenBank/DDBJ databases">
        <authorList>
            <person name="MANFREDI Pablo"/>
        </authorList>
    </citation>
    <scope>NUCLEOTIDE SEQUENCE [LARGE SCALE GENOMIC DNA]</scope>
    <source>
        <strain evidence="2 3">Cc11</strain>
    </source>
</reference>
<dbReference type="Proteomes" id="UP000243136">
    <property type="component" value="Chromosome"/>
</dbReference>
<evidence type="ECO:0000313" key="4">
    <source>
        <dbReference type="Proteomes" id="UP000243136"/>
    </source>
</evidence>
<dbReference type="RefSeq" id="WP_013997396.1">
    <property type="nucleotide sequence ID" value="NZ_CP022388.1"/>
</dbReference>
<protein>
    <submittedName>
        <fullName evidence="2">Uncharacterized protein</fullName>
    </submittedName>
</protein>
<dbReference type="Proteomes" id="UP000039370">
    <property type="component" value="Unassembled WGS sequence"/>
</dbReference>
<reference evidence="4" key="3">
    <citation type="submission" date="2017-06" db="EMBL/GenBank/DDBJ databases">
        <title>Capnocytophaga spp. assemblies.</title>
        <authorList>
            <person name="Gulvik C.A."/>
        </authorList>
    </citation>
    <scope>NUCLEOTIDE SEQUENCE [LARGE SCALE GENOMIC DNA]</scope>
    <source>
        <strain evidence="4">H5594</strain>
    </source>
</reference>
<evidence type="ECO:0000313" key="3">
    <source>
        <dbReference type="Proteomes" id="UP000039370"/>
    </source>
</evidence>
<gene>
    <name evidence="2" type="ORF">CCAN11_1920006</name>
    <name evidence="1" type="ORF">CGC56_02105</name>
</gene>
<dbReference type="EMBL" id="CP022388">
    <property type="protein sequence ID" value="ATA91065.1"/>
    <property type="molecule type" value="Genomic_DNA"/>
</dbReference>
<reference evidence="1" key="2">
    <citation type="journal article" date="2017" name="Genome Announc.">
        <title>Twelve Complete Reference Genomes of Clinical Isolates in the Capnocytophaga Genus.</title>
        <authorList>
            <person name="Villarma A."/>
            <person name="Gulvik C.A."/>
            <person name="Rowe L.A."/>
            <person name="Sheth M."/>
            <person name="Juieng P."/>
            <person name="Nicholson A.C."/>
            <person name="Loparev V.N."/>
            <person name="McQuiston J.R."/>
        </authorList>
    </citation>
    <scope>NUCLEOTIDE SEQUENCE</scope>
    <source>
        <strain evidence="1">H5594</strain>
    </source>
</reference>
<organism evidence="2 3">
    <name type="scientific">Capnocytophaga canimorsus</name>
    <dbReference type="NCBI Taxonomy" id="28188"/>
    <lineage>
        <taxon>Bacteria</taxon>
        <taxon>Pseudomonadati</taxon>
        <taxon>Bacteroidota</taxon>
        <taxon>Flavobacteriia</taxon>
        <taxon>Flavobacteriales</taxon>
        <taxon>Flavobacteriaceae</taxon>
        <taxon>Capnocytophaga</taxon>
    </lineage>
</organism>
<sequence>MGYIIKINSESKQALAFLEFAKSLDFVKVTKEKTALVSPTLNPQQEKFKKKFVKALQEVKDIRAGKKKARNLDEVLNEL</sequence>
<dbReference type="EMBL" id="CDOK01000104">
    <property type="protein sequence ID" value="CEN49321.1"/>
    <property type="molecule type" value="Genomic_DNA"/>
</dbReference>
<accession>A0A0B7IBK7</accession>
<name>A0A0B7IBK7_9FLAO</name>
<evidence type="ECO:0000313" key="1">
    <source>
        <dbReference type="EMBL" id="ATA91065.1"/>
    </source>
</evidence>
<dbReference type="AlphaFoldDB" id="A0A0B7IBK7"/>
<evidence type="ECO:0000313" key="2">
    <source>
        <dbReference type="EMBL" id="CEN49321.1"/>
    </source>
</evidence>
<dbReference type="OMA" id="MGYIIKI"/>
<proteinExistence type="predicted"/>